<organism evidence="2 3">
    <name type="scientific">Chryseotalea sanaruensis</name>
    <dbReference type="NCBI Taxonomy" id="2482724"/>
    <lineage>
        <taxon>Bacteria</taxon>
        <taxon>Pseudomonadati</taxon>
        <taxon>Bacteroidota</taxon>
        <taxon>Cytophagia</taxon>
        <taxon>Cytophagales</taxon>
        <taxon>Chryseotaleaceae</taxon>
        <taxon>Chryseotalea</taxon>
    </lineage>
</organism>
<reference evidence="2 3" key="1">
    <citation type="submission" date="2018-11" db="EMBL/GenBank/DDBJ databases">
        <title>Chryseotalea sanarue gen. nov., sp., nov., a member of the family Cytophagaceae, isolated from a brackish lake in Hamamatsu Japan.</title>
        <authorList>
            <person name="Maejima Y."/>
            <person name="Iino T."/>
            <person name="Muraguchi Y."/>
            <person name="Fukuda K."/>
            <person name="Ohkuma M."/>
            <person name="Moriuchi R."/>
            <person name="Dohra H."/>
            <person name="Kimbara K."/>
            <person name="Shintani M."/>
        </authorList>
    </citation>
    <scope>NUCLEOTIDE SEQUENCE [LARGE SCALE GENOMIC DNA]</scope>
    <source>
        <strain evidence="2 3">Ys</strain>
    </source>
</reference>
<comment type="caution">
    <text evidence="2">The sequence shown here is derived from an EMBL/GenBank/DDBJ whole genome shotgun (WGS) entry which is preliminary data.</text>
</comment>
<protein>
    <recommendedName>
        <fullName evidence="4">Secreted protein</fullName>
    </recommendedName>
</protein>
<dbReference type="Proteomes" id="UP000288227">
    <property type="component" value="Unassembled WGS sequence"/>
</dbReference>
<keyword evidence="3" id="KW-1185">Reference proteome</keyword>
<name>A0A401U5E5_9BACT</name>
<dbReference type="EMBL" id="BHXQ01000001">
    <property type="protein sequence ID" value="GCC50050.1"/>
    <property type="molecule type" value="Genomic_DNA"/>
</dbReference>
<evidence type="ECO:0008006" key="4">
    <source>
        <dbReference type="Google" id="ProtNLM"/>
    </source>
</evidence>
<evidence type="ECO:0000313" key="2">
    <source>
        <dbReference type="EMBL" id="GCC50050.1"/>
    </source>
</evidence>
<keyword evidence="1" id="KW-0732">Signal</keyword>
<feature type="signal peptide" evidence="1">
    <location>
        <begin position="1"/>
        <end position="19"/>
    </location>
</feature>
<evidence type="ECO:0000313" key="3">
    <source>
        <dbReference type="Proteomes" id="UP000288227"/>
    </source>
</evidence>
<dbReference type="RefSeq" id="WP_127120708.1">
    <property type="nucleotide sequence ID" value="NZ_BHXQ01000001.1"/>
</dbReference>
<evidence type="ECO:0000256" key="1">
    <source>
        <dbReference type="SAM" id="SignalP"/>
    </source>
</evidence>
<sequence length="188" mass="21064">MKYLVFVFLLNCIQLVSFAQTKSGAQQFWTELQKHCGKAYEGKLTENPEGSGTFKDQKLVMHVRSCGDSVIRIPFMVGENRSRTWVLTLKNDLIQLKHDHRHEDGSEDAVTQYGGLATNSGSASLQIFPADVQTAILLPNAASNVWWISLTDKVFTYNLRRLNSERIITVTFDLSKAVDTPAAPWGSQ</sequence>
<accession>A0A401U5E5</accession>
<gene>
    <name evidence="2" type="ORF">SanaruYs_02650</name>
</gene>
<feature type="chain" id="PRO_5019425667" description="Secreted protein" evidence="1">
    <location>
        <begin position="20"/>
        <end position="188"/>
    </location>
</feature>
<dbReference type="OrthoDB" id="1524207at2"/>
<dbReference type="AlphaFoldDB" id="A0A401U5E5"/>
<proteinExistence type="predicted"/>